<comment type="caution">
    <text evidence="4">The sequence shown here is derived from an EMBL/GenBank/DDBJ whole genome shotgun (WGS) entry which is preliminary data.</text>
</comment>
<feature type="non-terminal residue" evidence="4">
    <location>
        <position position="1"/>
    </location>
</feature>
<protein>
    <recommendedName>
        <fullName evidence="3">C3H1-type domain-containing protein</fullName>
    </recommendedName>
</protein>
<accession>A0ABN9Y9S1</accession>
<evidence type="ECO:0000259" key="3">
    <source>
        <dbReference type="PROSITE" id="PS50103"/>
    </source>
</evidence>
<feature type="zinc finger region" description="C3H1-type" evidence="1">
    <location>
        <begin position="254"/>
        <end position="276"/>
    </location>
</feature>
<proteinExistence type="predicted"/>
<feature type="domain" description="C3H1-type" evidence="3">
    <location>
        <begin position="254"/>
        <end position="276"/>
    </location>
</feature>
<feature type="region of interest" description="Disordered" evidence="2">
    <location>
        <begin position="1"/>
        <end position="48"/>
    </location>
</feature>
<keyword evidence="1" id="KW-0479">Metal-binding</keyword>
<organism evidence="4 5">
    <name type="scientific">Prorocentrum cordatum</name>
    <dbReference type="NCBI Taxonomy" id="2364126"/>
    <lineage>
        <taxon>Eukaryota</taxon>
        <taxon>Sar</taxon>
        <taxon>Alveolata</taxon>
        <taxon>Dinophyceae</taxon>
        <taxon>Prorocentrales</taxon>
        <taxon>Prorocentraceae</taxon>
        <taxon>Prorocentrum</taxon>
    </lineage>
</organism>
<reference evidence="4" key="1">
    <citation type="submission" date="2023-10" db="EMBL/GenBank/DDBJ databases">
        <authorList>
            <person name="Chen Y."/>
            <person name="Shah S."/>
            <person name="Dougan E. K."/>
            <person name="Thang M."/>
            <person name="Chan C."/>
        </authorList>
    </citation>
    <scope>NUCLEOTIDE SEQUENCE [LARGE SCALE GENOMIC DNA]</scope>
</reference>
<dbReference type="Proteomes" id="UP001189429">
    <property type="component" value="Unassembled WGS sequence"/>
</dbReference>
<name>A0ABN9Y9S1_9DINO</name>
<sequence>EMVAVLSESGRGPRNLAGPPGFWGEAPGGAPSPFDAPPTEWRGAGPAASASGDLFLGEVVAAAAQQDTKALENLTSHWDPTDQLRTLVKQSKQGEPLRSLEPDEAALRAAASARKAGRFLAYPEQGRRRLPFAASGGADVLPRTPSPLGRRPSRVSWGDVLNYVGQVAAAVNDKAVPQHVAEQAAAFYSSRVLFEAYSSSKRREGDEEGRGNASSVLGELDWSRLARCQTEVKQAGAAAPAASAAACQGGLAFPCRRFLFGQCPKQEACQFRHGCPLCRATGPGSRKCLAGHLEQNDFSRRGGSGGKGGPKDWPRGRSRTPPARGRDGHAMRGASGGEGEAFTVARGWVADSTVAVHPRGAVTTVPSRGLPPAQHLRVALQLAAAGNHPLNQLPVIAESTACALSAQFRFGAGIDEVRLKRLALLKVWKRELEVSQQSLAASVDPALRGLASKPTLLFLRLLRLIGSPAVQFLENMHRGLPDTGWSVEQLLAHSAGRNAELVDRVRRSHPRAAEVWEQGAQAEATGSLGPAWPVEQFQSGAGGGADVAFCGKFAVCQKRWSEDESGQASCSTEIRACADASDSPGGCCFNLIWAAAERIVCSDSEVILARMVASQRAFGVPPVGCKDDFLREAYHQVGRRRDPVRVAQLFWHPRDKCVVGRELLSQDFGTGGAVTNSNVVFRSLRDMFNRRFYINADNYLDDFWSWEPPFCAASARFVTREVLKVLEYGTNEAKATHGLTIPLLGLVFSSRAEGPLVGNPSCRQGPLALEREDLARSRPQAGPASTCIGKLVFASRGLQGKAGARARRPLFEALGKIEAIQRTGSWPPQVQVPLHLWAELLRRGPPRAVPLAPAGAPVAVLYGDAAMSASRGAATLAIPA</sequence>
<dbReference type="EMBL" id="CAUYUJ010022193">
    <property type="protein sequence ID" value="CAK0909436.1"/>
    <property type="molecule type" value="Genomic_DNA"/>
</dbReference>
<evidence type="ECO:0000313" key="4">
    <source>
        <dbReference type="EMBL" id="CAK0909436.1"/>
    </source>
</evidence>
<keyword evidence="5" id="KW-1185">Reference proteome</keyword>
<gene>
    <name evidence="4" type="ORF">PCOR1329_LOCUS83859</name>
</gene>
<dbReference type="InterPro" id="IPR000571">
    <property type="entry name" value="Znf_CCCH"/>
</dbReference>
<feature type="non-terminal residue" evidence="4">
    <location>
        <position position="880"/>
    </location>
</feature>
<feature type="region of interest" description="Disordered" evidence="2">
    <location>
        <begin position="296"/>
        <end position="337"/>
    </location>
</feature>
<keyword evidence="1" id="KW-0863">Zinc-finger</keyword>
<dbReference type="PROSITE" id="PS50103">
    <property type="entry name" value="ZF_C3H1"/>
    <property type="match status" value="1"/>
</dbReference>
<evidence type="ECO:0000256" key="1">
    <source>
        <dbReference type="PROSITE-ProRule" id="PRU00723"/>
    </source>
</evidence>
<keyword evidence="1" id="KW-0862">Zinc</keyword>
<evidence type="ECO:0000256" key="2">
    <source>
        <dbReference type="SAM" id="MobiDB-lite"/>
    </source>
</evidence>
<evidence type="ECO:0000313" key="5">
    <source>
        <dbReference type="Proteomes" id="UP001189429"/>
    </source>
</evidence>